<dbReference type="PANTHER" id="PTHR44329:SF298">
    <property type="entry name" value="MIXED LINEAGE KINASE DOMAIN-LIKE PROTEIN"/>
    <property type="match status" value="1"/>
</dbReference>
<dbReference type="AlphaFoldDB" id="A0A8S2PKX3"/>
<dbReference type="GO" id="GO:0005524">
    <property type="term" value="F:ATP binding"/>
    <property type="evidence" value="ECO:0007669"/>
    <property type="project" value="UniProtKB-KW"/>
</dbReference>
<dbReference type="PROSITE" id="PS00108">
    <property type="entry name" value="PROTEIN_KINASE_ST"/>
    <property type="match status" value="1"/>
</dbReference>
<keyword evidence="2" id="KW-0067">ATP-binding</keyword>
<sequence length="547" mass="62648">MFSIGIDAGMSTTGINGQFAYSQLLIACLLRLKATEIDREEVISCLKKEYVDNSVELANLGQFQKYYTPENTMSCYTRMKKQNGIGDTTLGTLGKLLWKMGKLGLAEKFYERFVQELLSNDPSLITLYADLGDITSQSGGYDKSIWWHKKSVEIKEQNSGCDDIKKKQSKDLLQISDQDLKLYDELSHGAFGTVYRAQWLSRHDIAAVKILKLIQLDQQVENEFFKELLVLNKDKLPLDGPDRLSIALQTDKGINYLHQLEQPILHGDVKSLNFLLERSHDEYMANVCDFGLAQTRSETTRQTQLAHALTCTLQWTAPEILRLSKYTDKSDVYSLGIVYWVLVSNEIPYDGYRNAAICEFVLRGDRLEIPDAAPSRFSALIKECWAYNTSDRPTSSHLIEAIQECIKQQICLDPLIPKTIFGCLAYCNMKRIHRRVQSISNLTIHHYDSEIFTLVLAEVAIYLITTLPYPVIIAEMALTNYMNISNSIERRELEYFLLNASFALIRLNCSTAFYSYFAISKQFCKGFKMIFLKFNYQRTLQINTIEL</sequence>
<dbReference type="InterPro" id="IPR011009">
    <property type="entry name" value="Kinase-like_dom_sf"/>
</dbReference>
<accession>A0A8S2PKX3</accession>
<comment type="caution">
    <text evidence="5">The sequence shown here is derived from an EMBL/GenBank/DDBJ whole genome shotgun (WGS) entry which is preliminary data.</text>
</comment>
<keyword evidence="1" id="KW-0547">Nucleotide-binding</keyword>
<dbReference type="Pfam" id="PF07714">
    <property type="entry name" value="PK_Tyr_Ser-Thr"/>
    <property type="match status" value="1"/>
</dbReference>
<evidence type="ECO:0000259" key="4">
    <source>
        <dbReference type="PROSITE" id="PS50011"/>
    </source>
</evidence>
<evidence type="ECO:0000313" key="6">
    <source>
        <dbReference type="Proteomes" id="UP000676336"/>
    </source>
</evidence>
<proteinExistence type="predicted"/>
<evidence type="ECO:0000313" key="5">
    <source>
        <dbReference type="EMBL" id="CAF4060132.1"/>
    </source>
</evidence>
<organism evidence="5 6">
    <name type="scientific">Rotaria magnacalcarata</name>
    <dbReference type="NCBI Taxonomy" id="392030"/>
    <lineage>
        <taxon>Eukaryota</taxon>
        <taxon>Metazoa</taxon>
        <taxon>Spiralia</taxon>
        <taxon>Gnathifera</taxon>
        <taxon>Rotifera</taxon>
        <taxon>Eurotatoria</taxon>
        <taxon>Bdelloidea</taxon>
        <taxon>Philodinida</taxon>
        <taxon>Philodinidae</taxon>
        <taxon>Rotaria</taxon>
    </lineage>
</organism>
<dbReference type="SMART" id="SM00220">
    <property type="entry name" value="S_TKc"/>
    <property type="match status" value="1"/>
</dbReference>
<keyword evidence="3" id="KW-1133">Transmembrane helix</keyword>
<dbReference type="InterPro" id="IPR000719">
    <property type="entry name" value="Prot_kinase_dom"/>
</dbReference>
<dbReference type="Gene3D" id="1.10.510.10">
    <property type="entry name" value="Transferase(Phosphotransferase) domain 1"/>
    <property type="match status" value="1"/>
</dbReference>
<reference evidence="5" key="1">
    <citation type="submission" date="2021-02" db="EMBL/GenBank/DDBJ databases">
        <authorList>
            <person name="Nowell W R."/>
        </authorList>
    </citation>
    <scope>NUCLEOTIDE SEQUENCE</scope>
</reference>
<dbReference type="GO" id="GO:0004674">
    <property type="term" value="F:protein serine/threonine kinase activity"/>
    <property type="evidence" value="ECO:0007669"/>
    <property type="project" value="TreeGrafter"/>
</dbReference>
<dbReference type="Proteomes" id="UP000676336">
    <property type="component" value="Unassembled WGS sequence"/>
</dbReference>
<keyword evidence="3" id="KW-0812">Transmembrane</keyword>
<dbReference type="Gene3D" id="3.30.200.20">
    <property type="entry name" value="Phosphorylase Kinase, domain 1"/>
    <property type="match status" value="1"/>
</dbReference>
<name>A0A8S2PKX3_9BILA</name>
<dbReference type="PANTHER" id="PTHR44329">
    <property type="entry name" value="SERINE/THREONINE-PROTEIN KINASE TNNI3K-RELATED"/>
    <property type="match status" value="1"/>
</dbReference>
<dbReference type="InterPro" id="IPR011990">
    <property type="entry name" value="TPR-like_helical_dom_sf"/>
</dbReference>
<dbReference type="InterPro" id="IPR001245">
    <property type="entry name" value="Ser-Thr/Tyr_kinase_cat_dom"/>
</dbReference>
<dbReference type="Gene3D" id="1.25.40.10">
    <property type="entry name" value="Tetratricopeptide repeat domain"/>
    <property type="match status" value="1"/>
</dbReference>
<dbReference type="SUPFAM" id="SSF56112">
    <property type="entry name" value="Protein kinase-like (PK-like)"/>
    <property type="match status" value="1"/>
</dbReference>
<evidence type="ECO:0000256" key="2">
    <source>
        <dbReference type="ARBA" id="ARBA00022840"/>
    </source>
</evidence>
<dbReference type="InterPro" id="IPR008271">
    <property type="entry name" value="Ser/Thr_kinase_AS"/>
</dbReference>
<feature type="domain" description="Protein kinase" evidence="4">
    <location>
        <begin position="79"/>
        <end position="416"/>
    </location>
</feature>
<keyword evidence="3" id="KW-0472">Membrane</keyword>
<feature type="transmembrane region" description="Helical" evidence="3">
    <location>
        <begin position="451"/>
        <end position="474"/>
    </location>
</feature>
<dbReference type="SUPFAM" id="SSF48452">
    <property type="entry name" value="TPR-like"/>
    <property type="match status" value="1"/>
</dbReference>
<evidence type="ECO:0000256" key="1">
    <source>
        <dbReference type="ARBA" id="ARBA00022741"/>
    </source>
</evidence>
<dbReference type="EMBL" id="CAJOBI010006429">
    <property type="protein sequence ID" value="CAF4060132.1"/>
    <property type="molecule type" value="Genomic_DNA"/>
</dbReference>
<evidence type="ECO:0000256" key="3">
    <source>
        <dbReference type="SAM" id="Phobius"/>
    </source>
</evidence>
<protein>
    <recommendedName>
        <fullName evidence="4">Protein kinase domain-containing protein</fullName>
    </recommendedName>
</protein>
<dbReference type="InterPro" id="IPR051681">
    <property type="entry name" value="Ser/Thr_Kinases-Pseudokinases"/>
</dbReference>
<gene>
    <name evidence="5" type="ORF">SMN809_LOCUS15141</name>
</gene>
<feature type="transmembrane region" description="Helical" evidence="3">
    <location>
        <begin position="495"/>
        <end position="517"/>
    </location>
</feature>
<dbReference type="PROSITE" id="PS50011">
    <property type="entry name" value="PROTEIN_KINASE_DOM"/>
    <property type="match status" value="1"/>
</dbReference>